<feature type="domain" description="MYND-type" evidence="6">
    <location>
        <begin position="285"/>
        <end position="326"/>
    </location>
</feature>
<dbReference type="Gene3D" id="6.10.140.2220">
    <property type="match status" value="1"/>
</dbReference>
<dbReference type="GO" id="GO:0008270">
    <property type="term" value="F:zinc ion binding"/>
    <property type="evidence" value="ECO:0007669"/>
    <property type="project" value="UniProtKB-KW"/>
</dbReference>
<keyword evidence="7" id="KW-0378">Hydrolase</keyword>
<keyword evidence="8" id="KW-1185">Reference proteome</keyword>
<evidence type="ECO:0000256" key="3">
    <source>
        <dbReference type="ARBA" id="ARBA00022833"/>
    </source>
</evidence>
<proteinExistence type="predicted"/>
<dbReference type="PROSITE" id="PS50865">
    <property type="entry name" value="ZF_MYND_2"/>
    <property type="match status" value="1"/>
</dbReference>
<gene>
    <name evidence="7" type="primary">UBP18</name>
    <name evidence="7" type="ORF">DBV05_g10494</name>
</gene>
<reference evidence="7 8" key="1">
    <citation type="journal article" date="2019" name="Sci. Rep.">
        <title>A multi-omics analysis of the grapevine pathogen Lasiodiplodia theobromae reveals that temperature affects the expression of virulence- and pathogenicity-related genes.</title>
        <authorList>
            <person name="Felix C."/>
            <person name="Meneses R."/>
            <person name="Goncalves M.F.M."/>
            <person name="Tilleman L."/>
            <person name="Duarte A.S."/>
            <person name="Jorrin-Novo J.V."/>
            <person name="Van de Peer Y."/>
            <person name="Deforce D."/>
            <person name="Van Nieuwerburgh F."/>
            <person name="Esteves A.C."/>
            <person name="Alves A."/>
        </authorList>
    </citation>
    <scope>NUCLEOTIDE SEQUENCE [LARGE SCALE GENOMIC DNA]</scope>
    <source>
        <strain evidence="7 8">LA-SOL3</strain>
    </source>
</reference>
<accession>A0A5N5CZQ7</accession>
<evidence type="ECO:0000259" key="6">
    <source>
        <dbReference type="PROSITE" id="PS50865"/>
    </source>
</evidence>
<dbReference type="SUPFAM" id="SSF144232">
    <property type="entry name" value="HIT/MYND zinc finger-like"/>
    <property type="match status" value="1"/>
</dbReference>
<dbReference type="GO" id="GO:0016787">
    <property type="term" value="F:hydrolase activity"/>
    <property type="evidence" value="ECO:0007669"/>
    <property type="project" value="UniProtKB-KW"/>
</dbReference>
<dbReference type="InterPro" id="IPR002893">
    <property type="entry name" value="Znf_MYND"/>
</dbReference>
<organism evidence="7 8">
    <name type="scientific">Lasiodiplodia theobromae</name>
    <dbReference type="NCBI Taxonomy" id="45133"/>
    <lineage>
        <taxon>Eukaryota</taxon>
        <taxon>Fungi</taxon>
        <taxon>Dikarya</taxon>
        <taxon>Ascomycota</taxon>
        <taxon>Pezizomycotina</taxon>
        <taxon>Dothideomycetes</taxon>
        <taxon>Dothideomycetes incertae sedis</taxon>
        <taxon>Botryosphaeriales</taxon>
        <taxon>Botryosphaeriaceae</taxon>
        <taxon>Lasiodiplodia</taxon>
    </lineage>
</organism>
<feature type="region of interest" description="Disordered" evidence="5">
    <location>
        <begin position="1"/>
        <end position="85"/>
    </location>
</feature>
<keyword evidence="3" id="KW-0862">Zinc</keyword>
<dbReference type="PROSITE" id="PS01360">
    <property type="entry name" value="ZF_MYND_1"/>
    <property type="match status" value="1"/>
</dbReference>
<feature type="compositionally biased region" description="Low complexity" evidence="5">
    <location>
        <begin position="53"/>
        <end position="84"/>
    </location>
</feature>
<evidence type="ECO:0000313" key="7">
    <source>
        <dbReference type="EMBL" id="KAB2570817.1"/>
    </source>
</evidence>
<dbReference type="EMBL" id="VCHE01000121">
    <property type="protein sequence ID" value="KAB2570817.1"/>
    <property type="molecule type" value="Genomic_DNA"/>
</dbReference>
<dbReference type="OrthoDB" id="432970at2759"/>
<evidence type="ECO:0000313" key="8">
    <source>
        <dbReference type="Proteomes" id="UP000325902"/>
    </source>
</evidence>
<evidence type="ECO:0000256" key="2">
    <source>
        <dbReference type="ARBA" id="ARBA00022771"/>
    </source>
</evidence>
<evidence type="ECO:0000256" key="1">
    <source>
        <dbReference type="ARBA" id="ARBA00022723"/>
    </source>
</evidence>
<keyword evidence="1" id="KW-0479">Metal-binding</keyword>
<name>A0A5N5CZQ7_9PEZI</name>
<feature type="region of interest" description="Disordered" evidence="5">
    <location>
        <begin position="108"/>
        <end position="144"/>
    </location>
</feature>
<evidence type="ECO:0000256" key="4">
    <source>
        <dbReference type="PROSITE-ProRule" id="PRU00134"/>
    </source>
</evidence>
<evidence type="ECO:0000256" key="5">
    <source>
        <dbReference type="SAM" id="MobiDB-lite"/>
    </source>
</evidence>
<feature type="compositionally biased region" description="Polar residues" evidence="5">
    <location>
        <begin position="1"/>
        <end position="38"/>
    </location>
</feature>
<keyword evidence="2 4" id="KW-0863">Zinc-finger</keyword>
<dbReference type="Pfam" id="PF01753">
    <property type="entry name" value="zf-MYND"/>
    <property type="match status" value="1"/>
</dbReference>
<dbReference type="AlphaFoldDB" id="A0A5N5CZQ7"/>
<feature type="compositionally biased region" description="Low complexity" evidence="5">
    <location>
        <begin position="108"/>
        <end position="127"/>
    </location>
</feature>
<comment type="caution">
    <text evidence="7">The sequence shown here is derived from an EMBL/GenBank/DDBJ whole genome shotgun (WGS) entry which is preliminary data.</text>
</comment>
<dbReference type="Proteomes" id="UP000325902">
    <property type="component" value="Unassembled WGS sequence"/>
</dbReference>
<protein>
    <submittedName>
        <fullName evidence="7">Ubiquitin carboxyl-terminal hydrolase 18</fullName>
    </submittedName>
</protein>
<sequence length="359" mass="37880">MSSAATTEASAPNASTTTDNPAPTSKPTTDAPSYTSDVSPPAYSDAAPTYDLAAPPSTSDPSTTPADAPDAANQTSASSATASAPMNLEEGTELDATPIPFHFLIQSSTSADSSSSSQNTPTTTTTKKITHTHPVPDILLGPSPPAEAQDLFVDVLSDALGAHQEECRAAAPQACDICGEEAASVLLTPISFLHVDENQPPEYNESEVVDEEEADVVDDANSNNPLARRLGRRVEVLVTPVCARDNCGQLARKRLRCAMEDTHNDHEHEERVTVALPQGPEDPRCKVCGTNPPDGGAKKCAGCGVVRYCGRECQRKDWRAGHKRLCATYAELVEDGRMEEVVGMEEVVQRTLGGQGAPA</sequence>